<protein>
    <submittedName>
        <fullName evidence="12">Protein TonB</fullName>
    </submittedName>
</protein>
<evidence type="ECO:0000256" key="9">
    <source>
        <dbReference type="ARBA" id="ARBA00023136"/>
    </source>
</evidence>
<evidence type="ECO:0000256" key="6">
    <source>
        <dbReference type="ARBA" id="ARBA00022692"/>
    </source>
</evidence>
<dbReference type="GO" id="GO:0055085">
    <property type="term" value="P:transmembrane transport"/>
    <property type="evidence" value="ECO:0007669"/>
    <property type="project" value="InterPro"/>
</dbReference>
<dbReference type="GO" id="GO:0015031">
    <property type="term" value="P:protein transport"/>
    <property type="evidence" value="ECO:0007669"/>
    <property type="project" value="UniProtKB-KW"/>
</dbReference>
<keyword evidence="8" id="KW-1133">Transmembrane helix</keyword>
<feature type="domain" description="TonB C-terminal" evidence="11">
    <location>
        <begin position="172"/>
        <end position="268"/>
    </location>
</feature>
<keyword evidence="5" id="KW-0997">Cell inner membrane</keyword>
<dbReference type="Gene3D" id="3.30.1150.10">
    <property type="match status" value="1"/>
</dbReference>
<keyword evidence="3" id="KW-0813">Transport</keyword>
<dbReference type="PANTHER" id="PTHR33446">
    <property type="entry name" value="PROTEIN TONB-RELATED"/>
    <property type="match status" value="1"/>
</dbReference>
<dbReference type="InterPro" id="IPR051045">
    <property type="entry name" value="TonB-dependent_transducer"/>
</dbReference>
<dbReference type="Pfam" id="PF03544">
    <property type="entry name" value="TonB_C"/>
    <property type="match status" value="1"/>
</dbReference>
<keyword evidence="9" id="KW-0472">Membrane</keyword>
<feature type="region of interest" description="Disordered" evidence="10">
    <location>
        <begin position="41"/>
        <end position="96"/>
    </location>
</feature>
<evidence type="ECO:0000256" key="8">
    <source>
        <dbReference type="ARBA" id="ARBA00022989"/>
    </source>
</evidence>
<dbReference type="InterPro" id="IPR006260">
    <property type="entry name" value="TonB/TolA_C"/>
</dbReference>
<dbReference type="Proteomes" id="UP000528322">
    <property type="component" value="Unassembled WGS sequence"/>
</dbReference>
<dbReference type="InterPro" id="IPR037682">
    <property type="entry name" value="TonB_C"/>
</dbReference>
<dbReference type="AlphaFoldDB" id="A0A7W7Y5Z8"/>
<evidence type="ECO:0000313" key="13">
    <source>
        <dbReference type="Proteomes" id="UP000528322"/>
    </source>
</evidence>
<proteinExistence type="inferred from homology"/>
<evidence type="ECO:0000259" key="11">
    <source>
        <dbReference type="PROSITE" id="PS52015"/>
    </source>
</evidence>
<organism evidence="12 13">
    <name type="scientific">Desulfurispira natronophila</name>
    <dbReference type="NCBI Taxonomy" id="682562"/>
    <lineage>
        <taxon>Bacteria</taxon>
        <taxon>Pseudomonadati</taxon>
        <taxon>Chrysiogenota</taxon>
        <taxon>Chrysiogenia</taxon>
        <taxon>Chrysiogenales</taxon>
        <taxon>Chrysiogenaceae</taxon>
        <taxon>Desulfurispira</taxon>
    </lineage>
</organism>
<dbReference type="PROSITE" id="PS52015">
    <property type="entry name" value="TONB_CTD"/>
    <property type="match status" value="1"/>
</dbReference>
<dbReference type="SUPFAM" id="SSF74653">
    <property type="entry name" value="TolA/TonB C-terminal domain"/>
    <property type="match status" value="1"/>
</dbReference>
<keyword evidence="4" id="KW-1003">Cell membrane</keyword>
<evidence type="ECO:0000256" key="7">
    <source>
        <dbReference type="ARBA" id="ARBA00022927"/>
    </source>
</evidence>
<accession>A0A7W7Y5Z8</accession>
<keyword evidence="13" id="KW-1185">Reference proteome</keyword>
<dbReference type="EMBL" id="JACHID010000014">
    <property type="protein sequence ID" value="MBB5022688.1"/>
    <property type="molecule type" value="Genomic_DNA"/>
</dbReference>
<comment type="caution">
    <text evidence="12">The sequence shown here is derived from an EMBL/GenBank/DDBJ whole genome shotgun (WGS) entry which is preliminary data.</text>
</comment>
<evidence type="ECO:0000256" key="3">
    <source>
        <dbReference type="ARBA" id="ARBA00022448"/>
    </source>
</evidence>
<keyword evidence="7" id="KW-0653">Protein transport</keyword>
<evidence type="ECO:0000256" key="2">
    <source>
        <dbReference type="ARBA" id="ARBA00006555"/>
    </source>
</evidence>
<gene>
    <name evidence="12" type="ORF">HNR37_002027</name>
</gene>
<reference evidence="12 13" key="1">
    <citation type="submission" date="2020-08" db="EMBL/GenBank/DDBJ databases">
        <title>Genomic Encyclopedia of Type Strains, Phase IV (KMG-IV): sequencing the most valuable type-strain genomes for metagenomic binning, comparative biology and taxonomic classification.</title>
        <authorList>
            <person name="Goeker M."/>
        </authorList>
    </citation>
    <scope>NUCLEOTIDE SEQUENCE [LARGE SCALE GENOMIC DNA]</scope>
    <source>
        <strain evidence="12 13">DSM 22071</strain>
    </source>
</reference>
<dbReference type="GO" id="GO:0005886">
    <property type="term" value="C:plasma membrane"/>
    <property type="evidence" value="ECO:0007669"/>
    <property type="project" value="UniProtKB-SubCell"/>
</dbReference>
<evidence type="ECO:0000256" key="4">
    <source>
        <dbReference type="ARBA" id="ARBA00022475"/>
    </source>
</evidence>
<keyword evidence="6" id="KW-0812">Transmembrane</keyword>
<comment type="similarity">
    <text evidence="2">Belongs to the TonB family.</text>
</comment>
<evidence type="ECO:0000313" key="12">
    <source>
        <dbReference type="EMBL" id="MBB5022688.1"/>
    </source>
</evidence>
<evidence type="ECO:0000256" key="5">
    <source>
        <dbReference type="ARBA" id="ARBA00022519"/>
    </source>
</evidence>
<evidence type="ECO:0000256" key="10">
    <source>
        <dbReference type="SAM" id="MobiDB-lite"/>
    </source>
</evidence>
<dbReference type="RefSeq" id="WP_183733656.1">
    <property type="nucleotide sequence ID" value="NZ_JACHID010000014.1"/>
</dbReference>
<sequence>MRFAALLILSLILHVILGLVIPYHQQDEPDIPATPIEVEYSRETRPTEPEPAEPTPPSPPARIAQPSKAPADPPQKPATTEVTTDETGEIREKDLAQAPLIELPRRSVEMDDLLARESEYPQELKTESFDPYRLSEKNLRQLDQLLSDEDASTPQEDVITFEEGFYRAEYASFLWQLRRKIENVWIYPRAAIQDGDQGIVLLRFTINRSGELTGVELVRNPSQSAYLANAAMRAVRDAAPYNPLPEPLERLTINGVFVYSLGGVYIHSR</sequence>
<dbReference type="NCBIfam" id="TIGR01352">
    <property type="entry name" value="tonB_Cterm"/>
    <property type="match status" value="1"/>
</dbReference>
<comment type="subcellular location">
    <subcellularLocation>
        <location evidence="1">Cell inner membrane</location>
        <topology evidence="1">Single-pass membrane protein</topology>
        <orientation evidence="1">Periplasmic side</orientation>
    </subcellularLocation>
</comment>
<evidence type="ECO:0000256" key="1">
    <source>
        <dbReference type="ARBA" id="ARBA00004383"/>
    </source>
</evidence>
<name>A0A7W7Y5Z8_9BACT</name>